<dbReference type="UniPathway" id="UPA00059">
    <property type="reaction ID" value="UER00105"/>
</dbReference>
<evidence type="ECO:0000313" key="8">
    <source>
        <dbReference type="Proteomes" id="UP000231655"/>
    </source>
</evidence>
<feature type="binding site" evidence="5">
    <location>
        <position position="235"/>
    </location>
    <ligand>
        <name>dimethylallyl diphosphate</name>
        <dbReference type="ChEBI" id="CHEBI:57623"/>
    </ligand>
</feature>
<organism evidence="7 8">
    <name type="scientific">Pseudooceanicola antarcticus</name>
    <dbReference type="NCBI Taxonomy" id="1247613"/>
    <lineage>
        <taxon>Bacteria</taxon>
        <taxon>Pseudomonadati</taxon>
        <taxon>Pseudomonadota</taxon>
        <taxon>Alphaproteobacteria</taxon>
        <taxon>Rhodobacterales</taxon>
        <taxon>Paracoccaceae</taxon>
        <taxon>Pseudooceanicola</taxon>
    </lineage>
</organism>
<feature type="binding site" evidence="5">
    <location>
        <position position="84"/>
    </location>
    <ligand>
        <name>isopentenyl diphosphate</name>
        <dbReference type="ChEBI" id="CHEBI:128769"/>
    </ligand>
</feature>
<feature type="binding site" evidence="5">
    <location>
        <position position="134"/>
    </location>
    <ligand>
        <name>(2E)-4-hydroxy-3-methylbut-2-enyl diphosphate</name>
        <dbReference type="ChEBI" id="CHEBI:128753"/>
    </ligand>
</feature>
<keyword evidence="1 5" id="KW-0004">4Fe-4S</keyword>
<evidence type="ECO:0000313" key="7">
    <source>
        <dbReference type="EMBL" id="SNY36530.1"/>
    </source>
</evidence>
<keyword evidence="2 5" id="KW-0479">Metal-binding</keyword>
<dbReference type="CDD" id="cd13944">
    <property type="entry name" value="lytB_ispH"/>
    <property type="match status" value="1"/>
</dbReference>
<feature type="binding site" evidence="5">
    <location>
        <position position="84"/>
    </location>
    <ligand>
        <name>dimethylallyl diphosphate</name>
        <dbReference type="ChEBI" id="CHEBI:57623"/>
    </ligand>
</feature>
<evidence type="ECO:0000256" key="2">
    <source>
        <dbReference type="ARBA" id="ARBA00022723"/>
    </source>
</evidence>
<comment type="function">
    <text evidence="5">Catalyzes the conversion of 1-hydroxy-2-methyl-2-(E)-butenyl 4-diphosphate (HMBPP) into a mixture of isopentenyl diphosphate (IPP) and dimethylallyl diphosphate (DMAPP). Acts in the terminal step of the DOXP/MEP pathway for isoprenoid precursor biosynthesis.</text>
</comment>
<dbReference type="NCBIfam" id="NF002188">
    <property type="entry name" value="PRK01045.1-2"/>
    <property type="match status" value="1"/>
</dbReference>
<dbReference type="Gene3D" id="3.40.50.11270">
    <property type="match status" value="1"/>
</dbReference>
<evidence type="ECO:0000256" key="3">
    <source>
        <dbReference type="ARBA" id="ARBA00023004"/>
    </source>
</evidence>
<comment type="cofactor">
    <cofactor evidence="5">
        <name>[4Fe-4S] cluster</name>
        <dbReference type="ChEBI" id="CHEBI:49883"/>
    </cofactor>
    <text evidence="5">Binds 1 [4Fe-4S] cluster per subunit.</text>
</comment>
<dbReference type="Proteomes" id="UP000231702">
    <property type="component" value="Unassembled WGS sequence"/>
</dbReference>
<feature type="binding site" evidence="5">
    <location>
        <position position="234"/>
    </location>
    <ligand>
        <name>(2E)-4-hydroxy-3-methylbut-2-enyl diphosphate</name>
        <dbReference type="ChEBI" id="CHEBI:128753"/>
    </ligand>
</feature>
<evidence type="ECO:0000256" key="4">
    <source>
        <dbReference type="ARBA" id="ARBA00023014"/>
    </source>
</evidence>
<dbReference type="PANTHER" id="PTHR30426:SF0">
    <property type="entry name" value="4-HYDROXY-3-METHYLBUT-2-ENYL DIPHOSPHATE REDUCTASE"/>
    <property type="match status" value="1"/>
</dbReference>
<feature type="binding site" evidence="5">
    <location>
        <position position="134"/>
    </location>
    <ligand>
        <name>isopentenyl diphosphate</name>
        <dbReference type="ChEBI" id="CHEBI:128769"/>
    </ligand>
</feature>
<feature type="binding site" evidence="5">
    <location>
        <position position="51"/>
    </location>
    <ligand>
        <name>(2E)-4-hydroxy-3-methylbut-2-enyl diphosphate</name>
        <dbReference type="ChEBI" id="CHEBI:128753"/>
    </ligand>
</feature>
<feature type="binding site" evidence="5">
    <location>
        <position position="233"/>
    </location>
    <ligand>
        <name>(2E)-4-hydroxy-3-methylbut-2-enyl diphosphate</name>
        <dbReference type="ChEBI" id="CHEBI:128753"/>
    </ligand>
</feature>
<comment type="pathway">
    <text evidence="5">Isoprenoid biosynthesis; dimethylallyl diphosphate biosynthesis; dimethylallyl diphosphate from (2E)-4-hydroxy-3-methylbutenyl diphosphate: step 1/1.</text>
</comment>
<evidence type="ECO:0000313" key="9">
    <source>
        <dbReference type="Proteomes" id="UP000231702"/>
    </source>
</evidence>
<feature type="binding site" evidence="5">
    <location>
        <position position="134"/>
    </location>
    <ligand>
        <name>dimethylallyl diphosphate</name>
        <dbReference type="ChEBI" id="CHEBI:57623"/>
    </ligand>
</feature>
<dbReference type="AlphaFoldDB" id="A0A285HLA7"/>
<feature type="binding site" evidence="5">
    <location>
        <position position="22"/>
    </location>
    <ligand>
        <name>[4Fe-4S] cluster</name>
        <dbReference type="ChEBI" id="CHEBI:49883"/>
    </ligand>
</feature>
<dbReference type="EC" id="1.17.7.4" evidence="5"/>
<evidence type="ECO:0000256" key="1">
    <source>
        <dbReference type="ARBA" id="ARBA00022485"/>
    </source>
</evidence>
<keyword evidence="5" id="KW-0560">Oxidoreductase</keyword>
<feature type="binding site" evidence="5">
    <location>
        <position position="235"/>
    </location>
    <ligand>
        <name>isopentenyl diphosphate</name>
        <dbReference type="ChEBI" id="CHEBI:128769"/>
    </ligand>
</feature>
<dbReference type="NCBIfam" id="NF002190">
    <property type="entry name" value="PRK01045.1-4"/>
    <property type="match status" value="1"/>
</dbReference>
<dbReference type="GO" id="GO:0019288">
    <property type="term" value="P:isopentenyl diphosphate biosynthetic process, methylerythritol 4-phosphate pathway"/>
    <property type="evidence" value="ECO:0007669"/>
    <property type="project" value="UniProtKB-UniRule"/>
</dbReference>
<comment type="catalytic activity">
    <reaction evidence="5">
        <text>dimethylallyl diphosphate + 2 oxidized [2Fe-2S]-[ferredoxin] + H2O = (2E)-4-hydroxy-3-methylbut-2-enyl diphosphate + 2 reduced [2Fe-2S]-[ferredoxin] + 2 H(+)</text>
        <dbReference type="Rhea" id="RHEA:24825"/>
        <dbReference type="Rhea" id="RHEA-COMP:10000"/>
        <dbReference type="Rhea" id="RHEA-COMP:10001"/>
        <dbReference type="ChEBI" id="CHEBI:15377"/>
        <dbReference type="ChEBI" id="CHEBI:15378"/>
        <dbReference type="ChEBI" id="CHEBI:33737"/>
        <dbReference type="ChEBI" id="CHEBI:33738"/>
        <dbReference type="ChEBI" id="CHEBI:57623"/>
        <dbReference type="ChEBI" id="CHEBI:128753"/>
        <dbReference type="EC" id="1.17.7.4"/>
    </reaction>
</comment>
<dbReference type="GO" id="GO:0051539">
    <property type="term" value="F:4 iron, 4 sulfur cluster binding"/>
    <property type="evidence" value="ECO:0007669"/>
    <property type="project" value="UniProtKB-UniRule"/>
</dbReference>
<dbReference type="Proteomes" id="UP000231655">
    <property type="component" value="Unassembled WGS sequence"/>
</dbReference>
<feature type="binding site" evidence="5">
    <location>
        <position position="106"/>
    </location>
    <ligand>
        <name>[4Fe-4S] cluster</name>
        <dbReference type="ChEBI" id="CHEBI:49883"/>
    </ligand>
</feature>
<keyword evidence="3 5" id="KW-0408">Iron</keyword>
<sequence length="321" mass="34637">MNAPGTPKPPLTLYLAAPRGFCAGVDRAIKIVEMALEKWGAPVYVRHEIVHNKFVVDGLRDKGAVFVEELDECPPDRPVIFSAHGVPKAVPAEAARREMVYVDATCPLVSKVHIEAERHSEEGLQIVMIGHAGHPETIGTMGQLPEGEVLLVETEADVATLEVRDPGQLAFVTQTTLSVDDTAGIVAALKARFPAIVGPHKEDICYATTNRQESVKAMAGKIDAMLVVGAPNSSNSRRLVEVASRNGCGYAQLVQRATDIDWRALEGIRSIGITAGASAPEVLVNEVIDALKARYDVTEELVETAKENVEFKVPRVLRQPA</sequence>
<feature type="binding site" evidence="5">
    <location>
        <position position="278"/>
    </location>
    <ligand>
        <name>(2E)-4-hydroxy-3-methylbut-2-enyl diphosphate</name>
        <dbReference type="ChEBI" id="CHEBI:128753"/>
    </ligand>
</feature>
<proteinExistence type="inferred from homology"/>
<dbReference type="GO" id="GO:0016114">
    <property type="term" value="P:terpenoid biosynthetic process"/>
    <property type="evidence" value="ECO:0007669"/>
    <property type="project" value="UniProtKB-UniRule"/>
</dbReference>
<feature type="binding site" evidence="5">
    <location>
        <position position="233"/>
    </location>
    <ligand>
        <name>isopentenyl diphosphate</name>
        <dbReference type="ChEBI" id="CHEBI:128769"/>
    </ligand>
</feature>
<feature type="binding site" evidence="5">
    <location>
        <position position="278"/>
    </location>
    <ligand>
        <name>isopentenyl diphosphate</name>
        <dbReference type="ChEBI" id="CHEBI:128769"/>
    </ligand>
</feature>
<feature type="active site" description="Proton donor" evidence="5">
    <location>
        <position position="136"/>
    </location>
</feature>
<evidence type="ECO:0000313" key="6">
    <source>
        <dbReference type="EMBL" id="PJE27846.1"/>
    </source>
</evidence>
<feature type="binding site" evidence="5">
    <location>
        <position position="233"/>
    </location>
    <ligand>
        <name>dimethylallyl diphosphate</name>
        <dbReference type="ChEBI" id="CHEBI:57623"/>
    </ligand>
</feature>
<dbReference type="EMBL" id="PGTD01000017">
    <property type="protein sequence ID" value="PJE27846.1"/>
    <property type="molecule type" value="Genomic_DNA"/>
</dbReference>
<feature type="binding site" evidence="5">
    <location>
        <position position="234"/>
    </location>
    <ligand>
        <name>isopentenyl diphosphate</name>
        <dbReference type="ChEBI" id="CHEBI:128769"/>
    </ligand>
</feature>
<dbReference type="UniPathway" id="UPA00056">
    <property type="reaction ID" value="UER00097"/>
</dbReference>
<comment type="similarity">
    <text evidence="5">Belongs to the IspH family.</text>
</comment>
<keyword evidence="5" id="KW-0414">Isoprene biosynthesis</keyword>
<feature type="binding site" evidence="5">
    <location>
        <position position="234"/>
    </location>
    <ligand>
        <name>dimethylallyl diphosphate</name>
        <dbReference type="ChEBI" id="CHEBI:57623"/>
    </ligand>
</feature>
<dbReference type="PANTHER" id="PTHR30426">
    <property type="entry name" value="4-HYDROXY-3-METHYLBUT-2-ENYL DIPHOSPHATE REDUCTASE"/>
    <property type="match status" value="1"/>
</dbReference>
<feature type="binding site" evidence="5">
    <location>
        <position position="175"/>
    </location>
    <ligand>
        <name>(2E)-4-hydroxy-3-methylbut-2-enyl diphosphate</name>
        <dbReference type="ChEBI" id="CHEBI:128753"/>
    </ligand>
</feature>
<dbReference type="OrthoDB" id="9804068at2"/>
<dbReference type="NCBIfam" id="TIGR00216">
    <property type="entry name" value="ispH_lytB"/>
    <property type="match status" value="1"/>
</dbReference>
<dbReference type="EMBL" id="OBEA01000001">
    <property type="protein sequence ID" value="SNY36530.1"/>
    <property type="molecule type" value="Genomic_DNA"/>
</dbReference>
<feature type="binding site" evidence="5">
    <location>
        <position position="235"/>
    </location>
    <ligand>
        <name>(2E)-4-hydroxy-3-methylbut-2-enyl diphosphate</name>
        <dbReference type="ChEBI" id="CHEBI:128753"/>
    </ligand>
</feature>
<feature type="binding site" evidence="5">
    <location>
        <position position="51"/>
    </location>
    <ligand>
        <name>isopentenyl diphosphate</name>
        <dbReference type="ChEBI" id="CHEBI:128769"/>
    </ligand>
</feature>
<keyword evidence="4 5" id="KW-0411">Iron-sulfur</keyword>
<keyword evidence="9" id="KW-1185">Reference proteome</keyword>
<gene>
    <name evidence="5" type="primary">ispH</name>
    <name evidence="6" type="ORF">CVM39_14860</name>
    <name evidence="7" type="ORF">SAMN06297129_0183</name>
</gene>
<evidence type="ECO:0000256" key="5">
    <source>
        <dbReference type="HAMAP-Rule" id="MF_00191"/>
    </source>
</evidence>
<feature type="binding site" evidence="5">
    <location>
        <position position="51"/>
    </location>
    <ligand>
        <name>dimethylallyl diphosphate</name>
        <dbReference type="ChEBI" id="CHEBI:57623"/>
    </ligand>
</feature>
<dbReference type="InterPro" id="IPR003451">
    <property type="entry name" value="LytB/IspH"/>
</dbReference>
<feature type="binding site" evidence="5">
    <location>
        <position position="205"/>
    </location>
    <ligand>
        <name>[4Fe-4S] cluster</name>
        <dbReference type="ChEBI" id="CHEBI:49883"/>
    </ligand>
</feature>
<dbReference type="Pfam" id="PF02401">
    <property type="entry name" value="LYTB"/>
    <property type="match status" value="1"/>
</dbReference>
<dbReference type="GO" id="GO:0050992">
    <property type="term" value="P:dimethylallyl diphosphate biosynthetic process"/>
    <property type="evidence" value="ECO:0007669"/>
    <property type="project" value="UniProtKB-UniRule"/>
</dbReference>
<dbReference type="HAMAP" id="MF_00191">
    <property type="entry name" value="IspH"/>
    <property type="match status" value="1"/>
</dbReference>
<accession>A0A285HLA7</accession>
<name>A0A285HLA7_9RHOB</name>
<protein>
    <recommendedName>
        <fullName evidence="5">4-hydroxy-3-methylbut-2-enyl diphosphate reductase</fullName>
        <shortName evidence="5">HMBPP reductase</shortName>
        <ecNumber evidence="5">1.17.7.4</ecNumber>
    </recommendedName>
</protein>
<feature type="binding site" evidence="5">
    <location>
        <position position="278"/>
    </location>
    <ligand>
        <name>dimethylallyl diphosphate</name>
        <dbReference type="ChEBI" id="CHEBI:57623"/>
    </ligand>
</feature>
<dbReference type="GO" id="GO:0051745">
    <property type="term" value="F:4-hydroxy-3-methylbut-2-enyl diphosphate reductase activity"/>
    <property type="evidence" value="ECO:0007669"/>
    <property type="project" value="UniProtKB-UniRule"/>
</dbReference>
<comment type="pathway">
    <text evidence="5">Isoprenoid biosynthesis; isopentenyl diphosphate biosynthesis via DXP pathway; isopentenyl diphosphate from 1-deoxy-D-xylulose 5-phosphate: step 6/6.</text>
</comment>
<reference evidence="7 8" key="1">
    <citation type="submission" date="2017-09" db="EMBL/GenBank/DDBJ databases">
        <authorList>
            <person name="Ehlers B."/>
            <person name="Leendertz F.H."/>
        </authorList>
    </citation>
    <scope>NUCLEOTIDE SEQUENCE [LARGE SCALE GENOMIC DNA]</scope>
    <source>
        <strain evidence="7 8">CGMCC 1.12662</strain>
    </source>
</reference>
<dbReference type="GO" id="GO:0046872">
    <property type="term" value="F:metal ion binding"/>
    <property type="evidence" value="ECO:0007669"/>
    <property type="project" value="UniProtKB-KW"/>
</dbReference>
<dbReference type="Gene3D" id="3.40.1010.20">
    <property type="entry name" value="4-hydroxy-3-methylbut-2-enyl diphosphate reductase, catalytic domain"/>
    <property type="match status" value="2"/>
</dbReference>
<reference evidence="6 9" key="2">
    <citation type="journal article" date="2018" name="Int. J. Syst. Evol. Microbiol.">
        <title>Pseudooceanicola lipolyticus sp. nov., a marine alphaproteobacterium, reclassification of Oceanicola flagellatus as Pseudooceanicola flagellatus comb. nov. and emended description of the genus Pseudooceanicola.</title>
        <authorList>
            <person name="Huang M.-M."/>
            <person name="Guo L.-L."/>
            <person name="Wu Y.-H."/>
            <person name="Lai Q.-L."/>
            <person name="Shao Z.-Z."/>
            <person name="Wang C.-S."/>
            <person name="Wu M."/>
            <person name="Xu X.-W."/>
        </authorList>
    </citation>
    <scope>NUCLEOTIDE SEQUENCE [LARGE SCALE GENOMIC DNA]</scope>
    <source>
        <strain evidence="6 9">Ar-45</strain>
    </source>
</reference>
<feature type="binding site" evidence="5">
    <location>
        <position position="84"/>
    </location>
    <ligand>
        <name>(2E)-4-hydroxy-3-methylbut-2-enyl diphosphate</name>
        <dbReference type="ChEBI" id="CHEBI:128753"/>
    </ligand>
</feature>
<comment type="catalytic activity">
    <reaction evidence="5">
        <text>isopentenyl diphosphate + 2 oxidized [2Fe-2S]-[ferredoxin] + H2O = (2E)-4-hydroxy-3-methylbut-2-enyl diphosphate + 2 reduced [2Fe-2S]-[ferredoxin] + 2 H(+)</text>
        <dbReference type="Rhea" id="RHEA:24488"/>
        <dbReference type="Rhea" id="RHEA-COMP:10000"/>
        <dbReference type="Rhea" id="RHEA-COMP:10001"/>
        <dbReference type="ChEBI" id="CHEBI:15377"/>
        <dbReference type="ChEBI" id="CHEBI:15378"/>
        <dbReference type="ChEBI" id="CHEBI:33737"/>
        <dbReference type="ChEBI" id="CHEBI:33738"/>
        <dbReference type="ChEBI" id="CHEBI:128753"/>
        <dbReference type="ChEBI" id="CHEBI:128769"/>
        <dbReference type="EC" id="1.17.7.4"/>
    </reaction>
</comment>
<dbReference type="RefSeq" id="WP_097143995.1">
    <property type="nucleotide sequence ID" value="NZ_OBEA01000001.1"/>
</dbReference>